<dbReference type="PANTHER" id="PTHR23168:SF0">
    <property type="entry name" value="MITOTIC SPINDLE ASSEMBLY CHECKPOINT PROTEIN MAD1"/>
    <property type="match status" value="1"/>
</dbReference>
<dbReference type="GO" id="GO:0007094">
    <property type="term" value="P:mitotic spindle assembly checkpoint signaling"/>
    <property type="evidence" value="ECO:0007669"/>
    <property type="project" value="InterPro"/>
</dbReference>
<organism evidence="8 9">
    <name type="scientific">Pisum sativum</name>
    <name type="common">Garden pea</name>
    <name type="synonym">Lathyrus oleraceus</name>
    <dbReference type="NCBI Taxonomy" id="3888"/>
    <lineage>
        <taxon>Eukaryota</taxon>
        <taxon>Viridiplantae</taxon>
        <taxon>Streptophyta</taxon>
        <taxon>Embryophyta</taxon>
        <taxon>Tracheophyta</taxon>
        <taxon>Spermatophyta</taxon>
        <taxon>Magnoliopsida</taxon>
        <taxon>eudicotyledons</taxon>
        <taxon>Gunneridae</taxon>
        <taxon>Pentapetalae</taxon>
        <taxon>rosids</taxon>
        <taxon>fabids</taxon>
        <taxon>Fabales</taxon>
        <taxon>Fabaceae</taxon>
        <taxon>Papilionoideae</taxon>
        <taxon>50 kb inversion clade</taxon>
        <taxon>NPAAA clade</taxon>
        <taxon>Hologalegina</taxon>
        <taxon>IRL clade</taxon>
        <taxon>Fabeae</taxon>
        <taxon>Lathyrus</taxon>
    </lineage>
</organism>
<protein>
    <submittedName>
        <fullName evidence="8">Uncharacterized protein</fullName>
    </submittedName>
</protein>
<dbReference type="EMBL" id="JAMSHJ010000006">
    <property type="protein sequence ID" value="KAI5401452.1"/>
    <property type="molecule type" value="Genomic_DNA"/>
</dbReference>
<feature type="coiled-coil region" evidence="7">
    <location>
        <begin position="107"/>
        <end position="155"/>
    </location>
</feature>
<proteinExistence type="inferred from homology"/>
<evidence type="ECO:0000256" key="2">
    <source>
        <dbReference type="ARBA" id="ARBA00008029"/>
    </source>
</evidence>
<dbReference type="Gramene" id="Psat06G0606400-T1">
    <property type="protein sequence ID" value="KAI5401452.1"/>
    <property type="gene ID" value="KIW84_066064"/>
</dbReference>
<name>A0A9D5A872_PEA</name>
<evidence type="ECO:0000256" key="7">
    <source>
        <dbReference type="SAM" id="Coils"/>
    </source>
</evidence>
<gene>
    <name evidence="8" type="ORF">KIW84_066064</name>
</gene>
<evidence type="ECO:0000256" key="4">
    <source>
        <dbReference type="ARBA" id="ARBA00022776"/>
    </source>
</evidence>
<keyword evidence="4" id="KW-0498">Mitosis</keyword>
<comment type="subcellular location">
    <subcellularLocation>
        <location evidence="1">Nucleus</location>
    </subcellularLocation>
</comment>
<comment type="caution">
    <text evidence="8">The sequence shown here is derived from an EMBL/GenBank/DDBJ whole genome shotgun (WGS) entry which is preliminary data.</text>
</comment>
<keyword evidence="5" id="KW-0539">Nucleus</keyword>
<dbReference type="GO" id="GO:0005635">
    <property type="term" value="C:nuclear envelope"/>
    <property type="evidence" value="ECO:0007669"/>
    <property type="project" value="TreeGrafter"/>
</dbReference>
<keyword evidence="7" id="KW-0175">Coiled coil</keyword>
<dbReference type="PANTHER" id="PTHR23168">
    <property type="entry name" value="MITOTIC SPINDLE ASSEMBLY CHECKPOINT PROTEIN MAD1 MITOTIC ARREST DEFICIENT-LIKE PROTEIN 1"/>
    <property type="match status" value="1"/>
</dbReference>
<dbReference type="GO" id="GO:0000776">
    <property type="term" value="C:kinetochore"/>
    <property type="evidence" value="ECO:0007669"/>
    <property type="project" value="TreeGrafter"/>
</dbReference>
<evidence type="ECO:0000256" key="6">
    <source>
        <dbReference type="ARBA" id="ARBA00023306"/>
    </source>
</evidence>
<keyword evidence="9" id="KW-1185">Reference proteome</keyword>
<keyword evidence="6" id="KW-0131">Cell cycle</keyword>
<evidence type="ECO:0000313" key="9">
    <source>
        <dbReference type="Proteomes" id="UP001058974"/>
    </source>
</evidence>
<dbReference type="GO" id="GO:0072686">
    <property type="term" value="C:mitotic spindle"/>
    <property type="evidence" value="ECO:0007669"/>
    <property type="project" value="TreeGrafter"/>
</dbReference>
<keyword evidence="3" id="KW-0132">Cell division</keyword>
<evidence type="ECO:0000256" key="1">
    <source>
        <dbReference type="ARBA" id="ARBA00004123"/>
    </source>
</evidence>
<dbReference type="AlphaFoldDB" id="A0A9D5A872"/>
<accession>A0A9D5A872</accession>
<dbReference type="GO" id="GO:0051315">
    <property type="term" value="P:attachment of mitotic spindle microtubules to kinetochore"/>
    <property type="evidence" value="ECO:0007669"/>
    <property type="project" value="TreeGrafter"/>
</dbReference>
<evidence type="ECO:0000256" key="5">
    <source>
        <dbReference type="ARBA" id="ARBA00023242"/>
    </source>
</evidence>
<dbReference type="InterPro" id="IPR008672">
    <property type="entry name" value="Mad1"/>
</dbReference>
<dbReference type="GO" id="GO:0051301">
    <property type="term" value="P:cell division"/>
    <property type="evidence" value="ECO:0007669"/>
    <property type="project" value="UniProtKB-KW"/>
</dbReference>
<dbReference type="Proteomes" id="UP001058974">
    <property type="component" value="Chromosome 6"/>
</dbReference>
<comment type="similarity">
    <text evidence="2">Belongs to the MAD1 family.</text>
</comment>
<sequence length="234" mass="26182">MDSIDLKSITVETVLLLQEKINDEDDMDSCTYDVAAGGQLHSCRYASKEFLVSIVLSEREDQISSWRSMIKDIPGISCFEDMPAKFAALQKEALYSTQKEGEGTSRLKQLEVALDAAEIGKQNAETEAVLAKEKAEVLKSEIKQIELTLAVVTEERNKLRILAKLKNGEAGDESSSANPIQELESSLTKKDEYIKELESTLNELRVVNNHQLKAIHDRQTAGEHLFRTSNFAYL</sequence>
<evidence type="ECO:0000313" key="8">
    <source>
        <dbReference type="EMBL" id="KAI5401452.1"/>
    </source>
</evidence>
<reference evidence="8 9" key="1">
    <citation type="journal article" date="2022" name="Nat. Genet.">
        <title>Improved pea reference genome and pan-genome highlight genomic features and evolutionary characteristics.</title>
        <authorList>
            <person name="Yang T."/>
            <person name="Liu R."/>
            <person name="Luo Y."/>
            <person name="Hu S."/>
            <person name="Wang D."/>
            <person name="Wang C."/>
            <person name="Pandey M.K."/>
            <person name="Ge S."/>
            <person name="Xu Q."/>
            <person name="Li N."/>
            <person name="Li G."/>
            <person name="Huang Y."/>
            <person name="Saxena R.K."/>
            <person name="Ji Y."/>
            <person name="Li M."/>
            <person name="Yan X."/>
            <person name="He Y."/>
            <person name="Liu Y."/>
            <person name="Wang X."/>
            <person name="Xiang C."/>
            <person name="Varshney R.K."/>
            <person name="Ding H."/>
            <person name="Gao S."/>
            <person name="Zong X."/>
        </authorList>
    </citation>
    <scope>NUCLEOTIDE SEQUENCE [LARGE SCALE GENOMIC DNA]</scope>
    <source>
        <strain evidence="8 9">cv. Zhongwan 6</strain>
    </source>
</reference>
<evidence type="ECO:0000256" key="3">
    <source>
        <dbReference type="ARBA" id="ARBA00022618"/>
    </source>
</evidence>